<dbReference type="OrthoDB" id="9759232at2"/>
<dbReference type="SMART" id="SM00448">
    <property type="entry name" value="REC"/>
    <property type="match status" value="1"/>
</dbReference>
<dbReference type="EMBL" id="CP041217">
    <property type="protein sequence ID" value="QDH23005.1"/>
    <property type="molecule type" value="Genomic_DNA"/>
</dbReference>
<evidence type="ECO:0000256" key="1">
    <source>
        <dbReference type="PROSITE-ProRule" id="PRU00169"/>
    </source>
</evidence>
<proteinExistence type="predicted"/>
<dbReference type="Proteomes" id="UP000316968">
    <property type="component" value="Chromosome"/>
</dbReference>
<dbReference type="Pfam" id="PF00072">
    <property type="entry name" value="Response_reg"/>
    <property type="match status" value="1"/>
</dbReference>
<dbReference type="KEGG" id="saca:FFV09_20400"/>
<comment type="caution">
    <text evidence="1">Lacks conserved residue(s) required for the propagation of feature annotation.</text>
</comment>
<dbReference type="AlphaFoldDB" id="A0A4Y6V3Z5"/>
<sequence length="136" mass="15220">MNVLIIADDPYVNGAIEKGVHQFDAACTIFEVSSPQEALNLMRAVPMHIVFSEIDMRQMNGLTFIERHGSFSSKASWVVISACKNFRDIQKAIRLGAEDYLLKPLDESGIYDLLKHRLIHKSNAYAHSVHPCASCT</sequence>
<reference evidence="3 4" key="1">
    <citation type="submission" date="2019-06" db="EMBL/GenBank/DDBJ databases">
        <title>Saccharibacillus brassicae sp. nov., an endophytic bacterium isolated from Chinese cabbage seeds (Brassica pekinensis).</title>
        <authorList>
            <person name="Jiang L."/>
            <person name="Lee J."/>
            <person name="Kim S.W."/>
        </authorList>
    </citation>
    <scope>NUCLEOTIDE SEQUENCE [LARGE SCALE GENOMIC DNA]</scope>
    <source>
        <strain evidence="4">KCTC 43072 / ATSA2</strain>
    </source>
</reference>
<dbReference type="InterPro" id="IPR052048">
    <property type="entry name" value="ST_Response_Regulator"/>
</dbReference>
<gene>
    <name evidence="3" type="ORF">FFV09_20400</name>
</gene>
<dbReference type="RefSeq" id="WP_141449542.1">
    <property type="nucleotide sequence ID" value="NZ_CP041217.1"/>
</dbReference>
<dbReference type="InterPro" id="IPR011006">
    <property type="entry name" value="CheY-like_superfamily"/>
</dbReference>
<dbReference type="InterPro" id="IPR001789">
    <property type="entry name" value="Sig_transdc_resp-reg_receiver"/>
</dbReference>
<keyword evidence="4" id="KW-1185">Reference proteome</keyword>
<dbReference type="PANTHER" id="PTHR43228">
    <property type="entry name" value="TWO-COMPONENT RESPONSE REGULATOR"/>
    <property type="match status" value="1"/>
</dbReference>
<accession>A0A4Y6V3Z5</accession>
<dbReference type="Gene3D" id="3.40.50.2300">
    <property type="match status" value="1"/>
</dbReference>
<dbReference type="GO" id="GO:0000160">
    <property type="term" value="P:phosphorelay signal transduction system"/>
    <property type="evidence" value="ECO:0007669"/>
    <property type="project" value="InterPro"/>
</dbReference>
<dbReference type="SUPFAM" id="SSF52172">
    <property type="entry name" value="CheY-like"/>
    <property type="match status" value="1"/>
</dbReference>
<name>A0A4Y6V3Z5_SACBS</name>
<evidence type="ECO:0000313" key="4">
    <source>
        <dbReference type="Proteomes" id="UP000316968"/>
    </source>
</evidence>
<organism evidence="3 4">
    <name type="scientific">Saccharibacillus brassicae</name>
    <dbReference type="NCBI Taxonomy" id="2583377"/>
    <lineage>
        <taxon>Bacteria</taxon>
        <taxon>Bacillati</taxon>
        <taxon>Bacillota</taxon>
        <taxon>Bacilli</taxon>
        <taxon>Bacillales</taxon>
        <taxon>Paenibacillaceae</taxon>
        <taxon>Saccharibacillus</taxon>
    </lineage>
</organism>
<dbReference type="PROSITE" id="PS50110">
    <property type="entry name" value="RESPONSE_REGULATORY"/>
    <property type="match status" value="1"/>
</dbReference>
<dbReference type="PANTHER" id="PTHR43228:SF1">
    <property type="entry name" value="TWO-COMPONENT RESPONSE REGULATOR ARR22"/>
    <property type="match status" value="1"/>
</dbReference>
<protein>
    <submittedName>
        <fullName evidence="3">Response regulator</fullName>
    </submittedName>
</protein>
<evidence type="ECO:0000259" key="2">
    <source>
        <dbReference type="PROSITE" id="PS50110"/>
    </source>
</evidence>
<evidence type="ECO:0000313" key="3">
    <source>
        <dbReference type="EMBL" id="QDH23005.1"/>
    </source>
</evidence>
<feature type="domain" description="Response regulatory" evidence="2">
    <location>
        <begin position="2"/>
        <end position="118"/>
    </location>
</feature>